<comment type="function">
    <text evidence="4">Involved in chromosome partition. Localize to both poles of the predivisional cell following completion of DNA replication. Binds to the DNA origin of replication.</text>
</comment>
<dbReference type="EMBL" id="FUXL01000019">
    <property type="protein sequence ID" value="SKA35483.1"/>
    <property type="molecule type" value="Genomic_DNA"/>
</dbReference>
<evidence type="ECO:0000256" key="1">
    <source>
        <dbReference type="ARBA" id="ARBA00006295"/>
    </source>
</evidence>
<evidence type="ECO:0000256" key="2">
    <source>
        <dbReference type="ARBA" id="ARBA00022829"/>
    </source>
</evidence>
<dbReference type="Gene3D" id="3.90.1530.30">
    <property type="match status" value="1"/>
</dbReference>
<dbReference type="SUPFAM" id="SSF110849">
    <property type="entry name" value="ParB/Sulfiredoxin"/>
    <property type="match status" value="1"/>
</dbReference>
<reference evidence="7 8" key="1">
    <citation type="submission" date="2017-02" db="EMBL/GenBank/DDBJ databases">
        <authorList>
            <person name="Peterson S.W."/>
        </authorList>
    </citation>
    <scope>NUCLEOTIDE SEQUENCE [LARGE SCALE GENOMIC DNA]</scope>
    <source>
        <strain evidence="7 8">USBA 369</strain>
    </source>
</reference>
<accession>A0A1T4T4U9</accession>
<dbReference type="InterPro" id="IPR050336">
    <property type="entry name" value="Chromosome_partition/occlusion"/>
</dbReference>
<dbReference type="PANTHER" id="PTHR33375:SF1">
    <property type="entry name" value="CHROMOSOME-PARTITIONING PROTEIN PARB-RELATED"/>
    <property type="match status" value="1"/>
</dbReference>
<evidence type="ECO:0000256" key="4">
    <source>
        <dbReference type="ARBA" id="ARBA00025472"/>
    </source>
</evidence>
<dbReference type="InterPro" id="IPR003115">
    <property type="entry name" value="ParB_N"/>
</dbReference>
<dbReference type="OrthoDB" id="9802051at2"/>
<evidence type="ECO:0000256" key="3">
    <source>
        <dbReference type="ARBA" id="ARBA00023125"/>
    </source>
</evidence>
<dbReference type="Gene3D" id="1.10.10.2830">
    <property type="match status" value="1"/>
</dbReference>
<keyword evidence="2" id="KW-0159">Chromosome partition</keyword>
<feature type="region of interest" description="Disordered" evidence="5">
    <location>
        <begin position="223"/>
        <end position="270"/>
    </location>
</feature>
<keyword evidence="3 7" id="KW-0238">DNA-binding</keyword>
<protein>
    <submittedName>
        <fullName evidence="7">Chromosome segregation DNA-binding protein</fullName>
    </submittedName>
</protein>
<dbReference type="SMART" id="SM00470">
    <property type="entry name" value="ParB"/>
    <property type="match status" value="1"/>
</dbReference>
<dbReference type="Pfam" id="PF23552">
    <property type="entry name" value="ParB_C"/>
    <property type="match status" value="1"/>
</dbReference>
<name>A0A1T4T4U9_9HYPH</name>
<dbReference type="STRING" id="1365950.SAMN05428963_11937"/>
<comment type="similarity">
    <text evidence="1">Belongs to the ParB family.</text>
</comment>
<dbReference type="RefSeq" id="WP_078710121.1">
    <property type="nucleotide sequence ID" value="NZ_FUXL01000019.1"/>
</dbReference>
<evidence type="ECO:0000259" key="6">
    <source>
        <dbReference type="SMART" id="SM00470"/>
    </source>
</evidence>
<dbReference type="InterPro" id="IPR057240">
    <property type="entry name" value="ParB_dimer_C"/>
</dbReference>
<feature type="domain" description="ParB-like N-terminal" evidence="6">
    <location>
        <begin position="39"/>
        <end position="131"/>
    </location>
</feature>
<dbReference type="InterPro" id="IPR036086">
    <property type="entry name" value="ParB/Sulfiredoxin_sf"/>
</dbReference>
<dbReference type="InterPro" id="IPR041468">
    <property type="entry name" value="HTH_ParB/Spo0J"/>
</dbReference>
<evidence type="ECO:0000256" key="5">
    <source>
        <dbReference type="SAM" id="MobiDB-lite"/>
    </source>
</evidence>
<dbReference type="Pfam" id="PF02195">
    <property type="entry name" value="ParB_N"/>
    <property type="match status" value="1"/>
</dbReference>
<dbReference type="GO" id="GO:0007059">
    <property type="term" value="P:chromosome segregation"/>
    <property type="evidence" value="ECO:0007669"/>
    <property type="project" value="UniProtKB-KW"/>
</dbReference>
<dbReference type="Proteomes" id="UP000190135">
    <property type="component" value="Unassembled WGS sequence"/>
</dbReference>
<dbReference type="GO" id="GO:0005694">
    <property type="term" value="C:chromosome"/>
    <property type="evidence" value="ECO:0007669"/>
    <property type="project" value="TreeGrafter"/>
</dbReference>
<dbReference type="InterPro" id="IPR004437">
    <property type="entry name" value="ParB/RepB/Spo0J"/>
</dbReference>
<evidence type="ECO:0000313" key="7">
    <source>
        <dbReference type="EMBL" id="SKA35483.1"/>
    </source>
</evidence>
<dbReference type="FunFam" id="3.90.1530.30:FF:000001">
    <property type="entry name" value="Chromosome partitioning protein ParB"/>
    <property type="match status" value="1"/>
</dbReference>
<evidence type="ECO:0000313" key="8">
    <source>
        <dbReference type="Proteomes" id="UP000190135"/>
    </source>
</evidence>
<dbReference type="AlphaFoldDB" id="A0A1T4T4U9"/>
<dbReference type="FunFam" id="1.10.10.2830:FF:000001">
    <property type="entry name" value="Chromosome partitioning protein ParB"/>
    <property type="match status" value="1"/>
</dbReference>
<dbReference type="NCBIfam" id="TIGR00180">
    <property type="entry name" value="parB_part"/>
    <property type="match status" value="1"/>
</dbReference>
<dbReference type="GO" id="GO:0003677">
    <property type="term" value="F:DNA binding"/>
    <property type="evidence" value="ECO:0007669"/>
    <property type="project" value="UniProtKB-KW"/>
</dbReference>
<dbReference type="PANTHER" id="PTHR33375">
    <property type="entry name" value="CHROMOSOME-PARTITIONING PROTEIN PARB-RELATED"/>
    <property type="match status" value="1"/>
</dbReference>
<dbReference type="CDD" id="cd16393">
    <property type="entry name" value="SPO0J_N"/>
    <property type="match status" value="1"/>
</dbReference>
<gene>
    <name evidence="7" type="ORF">SAMN05428963_11937</name>
</gene>
<organism evidence="7 8">
    <name type="scientific">Consotaella salsifontis</name>
    <dbReference type="NCBI Taxonomy" id="1365950"/>
    <lineage>
        <taxon>Bacteria</taxon>
        <taxon>Pseudomonadati</taxon>
        <taxon>Pseudomonadota</taxon>
        <taxon>Alphaproteobacteria</taxon>
        <taxon>Hyphomicrobiales</taxon>
        <taxon>Aurantimonadaceae</taxon>
        <taxon>Consotaella</taxon>
    </lineage>
</organism>
<proteinExistence type="inferred from homology"/>
<keyword evidence="8" id="KW-1185">Reference proteome</keyword>
<sequence>MNEDKSRQRLGRGLAALIGPSGAAPRFEAAAAPAGGPDRIVPLNSIHPNPRNPRRTFDPADLADLAASVKSHGIVQPILVRPADGQADRYEIVAGERRYRAARLAGLTEVPVLVRQFTDRQSLEIAIVENVQRADLNAIEEARGYQMLVNEHGYTQADLAEVLGKSRSHVANTLRLLKLPDDVQDMISRGELSAGHARTAVSMEDPAAFARMIVTDGLSVREAERAARNQSGGGEEAPAPAKSRRRAKDVDGAVRAAPPPAASPTPEKDADTAALERLLGETLGMEVAISIDGEGGDIRIAYRSLDELDEICRLLQAYRQDA</sequence>
<dbReference type="GO" id="GO:0045881">
    <property type="term" value="P:positive regulation of sporulation resulting in formation of a cellular spore"/>
    <property type="evidence" value="ECO:0007669"/>
    <property type="project" value="TreeGrafter"/>
</dbReference>
<dbReference type="Pfam" id="PF17762">
    <property type="entry name" value="HTH_ParB"/>
    <property type="match status" value="1"/>
</dbReference>